<comment type="caution">
    <text evidence="10">The sequence shown here is derived from an EMBL/GenBank/DDBJ whole genome shotgun (WGS) entry which is preliminary data.</text>
</comment>
<dbReference type="Gene3D" id="1.10.510.10">
    <property type="entry name" value="Transferase(Phosphotransferase) domain 1"/>
    <property type="match status" value="1"/>
</dbReference>
<feature type="region of interest" description="Disordered" evidence="7">
    <location>
        <begin position="421"/>
        <end position="460"/>
    </location>
</feature>
<proteinExistence type="predicted"/>
<dbReference type="Proteomes" id="UP001595859">
    <property type="component" value="Unassembled WGS sequence"/>
</dbReference>
<dbReference type="Pfam" id="PF00069">
    <property type="entry name" value="Pkinase"/>
    <property type="match status" value="1"/>
</dbReference>
<keyword evidence="5 10" id="KW-0418">Kinase</keyword>
<evidence type="ECO:0000256" key="3">
    <source>
        <dbReference type="ARBA" id="ARBA00022679"/>
    </source>
</evidence>
<keyword evidence="2" id="KW-0723">Serine/threonine-protein kinase</keyword>
<dbReference type="RefSeq" id="WP_378055733.1">
    <property type="nucleotide sequence ID" value="NZ_JBHSIS010000003.1"/>
</dbReference>
<dbReference type="PANTHER" id="PTHR43289">
    <property type="entry name" value="MITOGEN-ACTIVATED PROTEIN KINASE KINASE KINASE 20-RELATED"/>
    <property type="match status" value="1"/>
</dbReference>
<dbReference type="SMART" id="SM00220">
    <property type="entry name" value="S_TKc"/>
    <property type="match status" value="1"/>
</dbReference>
<keyword evidence="8" id="KW-0812">Transmembrane</keyword>
<dbReference type="InterPro" id="IPR008271">
    <property type="entry name" value="Ser/Thr_kinase_AS"/>
</dbReference>
<reference evidence="11" key="1">
    <citation type="journal article" date="2019" name="Int. J. Syst. Evol. Microbiol.">
        <title>The Global Catalogue of Microorganisms (GCM) 10K type strain sequencing project: providing services to taxonomists for standard genome sequencing and annotation.</title>
        <authorList>
            <consortium name="The Broad Institute Genomics Platform"/>
            <consortium name="The Broad Institute Genome Sequencing Center for Infectious Disease"/>
            <person name="Wu L."/>
            <person name="Ma J."/>
        </authorList>
    </citation>
    <scope>NUCLEOTIDE SEQUENCE [LARGE SCALE GENOMIC DNA]</scope>
    <source>
        <strain evidence="11">ZS-22-S1</strain>
    </source>
</reference>
<name>A0ABV9RY92_9PSEU</name>
<dbReference type="EC" id="2.7.11.1" evidence="1"/>
<feature type="transmembrane region" description="Helical" evidence="8">
    <location>
        <begin position="391"/>
        <end position="414"/>
    </location>
</feature>
<sequence length="622" mass="66324">MASVSSTGERVVAGRYRLRRQLGQGAMGTVWEAYDEFLHRTVSVKEVLLPPGVPEAQAAELRERTLREARAIAALSHPNVITLHDVAREDGEPFVVTEYLLAHSLATLINVLGPLPEQKAAAITDAVAAGLAAAHQAGITHRDIKPGNVLIGVDGQVKLTDFGIARNVSEQTLTSTGIMLGSPAYISPEVAAGREVTPAADLWGLGATLFAVIEGRPPYDVDGAVLETVNQVVHGDVPRPSAAGPLCDIIAALMVKEPEQRISLRELRNRLHPLLPPPSTPLLTDEDLAQLAEAASYPQPPGCPQADPEDPGTSPPADKMARRDAPGNGWGLGNAREDDGSEVVSEAVADAADEVGGSRGPDDAPVLAPAPGPLPFDVTVRHEVRRERGSVASALVAFFSVLFFFAAAAGGFVLSRYVGGEPITPPRQQTTSTRPSVPAEDDAGVLKPRTGNAASTTPAQGGGFQVLVPANWVEFTEEVGGGELPNSTRFYYVSPDGTQLLTVERIVDFYPEHVIDEYVDVLINRDSEVRVESIEMRPIKGITPIGVEPPESAQELTYRTITSAAELAPGEQRTQDLHQGTFARLLPYARDLWVVSMTALIDQEDPSRDLFAAIAKEFKVTG</sequence>
<evidence type="ECO:0000256" key="2">
    <source>
        <dbReference type="ARBA" id="ARBA00022527"/>
    </source>
</evidence>
<keyword evidence="8" id="KW-1133">Transmembrane helix</keyword>
<dbReference type="GO" id="GO:0004674">
    <property type="term" value="F:protein serine/threonine kinase activity"/>
    <property type="evidence" value="ECO:0007669"/>
    <property type="project" value="UniProtKB-EC"/>
</dbReference>
<dbReference type="PANTHER" id="PTHR43289:SF6">
    <property type="entry name" value="SERINE_THREONINE-PROTEIN KINASE NEKL-3"/>
    <property type="match status" value="1"/>
</dbReference>
<dbReference type="InterPro" id="IPR011009">
    <property type="entry name" value="Kinase-like_dom_sf"/>
</dbReference>
<dbReference type="PROSITE" id="PS00108">
    <property type="entry name" value="PROTEIN_KINASE_ST"/>
    <property type="match status" value="1"/>
</dbReference>
<gene>
    <name evidence="10" type="ORF">ACFPCV_07960</name>
</gene>
<dbReference type="PROSITE" id="PS50011">
    <property type="entry name" value="PROTEIN_KINASE_DOM"/>
    <property type="match status" value="1"/>
</dbReference>
<evidence type="ECO:0000256" key="6">
    <source>
        <dbReference type="ARBA" id="ARBA00022840"/>
    </source>
</evidence>
<dbReference type="CDD" id="cd14014">
    <property type="entry name" value="STKc_PknB_like"/>
    <property type="match status" value="1"/>
</dbReference>
<evidence type="ECO:0000256" key="4">
    <source>
        <dbReference type="ARBA" id="ARBA00022741"/>
    </source>
</evidence>
<evidence type="ECO:0000256" key="1">
    <source>
        <dbReference type="ARBA" id="ARBA00012513"/>
    </source>
</evidence>
<dbReference type="EMBL" id="JBHSIS010000003">
    <property type="protein sequence ID" value="MFC4853436.1"/>
    <property type="molecule type" value="Genomic_DNA"/>
</dbReference>
<evidence type="ECO:0000256" key="7">
    <source>
        <dbReference type="SAM" id="MobiDB-lite"/>
    </source>
</evidence>
<protein>
    <recommendedName>
        <fullName evidence="1">non-specific serine/threonine protein kinase</fullName>
        <ecNumber evidence="1">2.7.11.1</ecNumber>
    </recommendedName>
</protein>
<keyword evidence="8" id="KW-0472">Membrane</keyword>
<evidence type="ECO:0000259" key="9">
    <source>
        <dbReference type="PROSITE" id="PS50011"/>
    </source>
</evidence>
<evidence type="ECO:0000313" key="11">
    <source>
        <dbReference type="Proteomes" id="UP001595859"/>
    </source>
</evidence>
<keyword evidence="4" id="KW-0547">Nucleotide-binding</keyword>
<evidence type="ECO:0000256" key="8">
    <source>
        <dbReference type="SAM" id="Phobius"/>
    </source>
</evidence>
<organism evidence="10 11">
    <name type="scientific">Actinophytocola glycyrrhizae</name>
    <dbReference type="NCBI Taxonomy" id="2044873"/>
    <lineage>
        <taxon>Bacteria</taxon>
        <taxon>Bacillati</taxon>
        <taxon>Actinomycetota</taxon>
        <taxon>Actinomycetes</taxon>
        <taxon>Pseudonocardiales</taxon>
        <taxon>Pseudonocardiaceae</taxon>
    </lineage>
</organism>
<feature type="compositionally biased region" description="Low complexity" evidence="7">
    <location>
        <begin position="426"/>
        <end position="436"/>
    </location>
</feature>
<dbReference type="InterPro" id="IPR000719">
    <property type="entry name" value="Prot_kinase_dom"/>
</dbReference>
<keyword evidence="11" id="KW-1185">Reference proteome</keyword>
<feature type="domain" description="Protein kinase" evidence="9">
    <location>
        <begin position="16"/>
        <end position="275"/>
    </location>
</feature>
<evidence type="ECO:0000256" key="5">
    <source>
        <dbReference type="ARBA" id="ARBA00022777"/>
    </source>
</evidence>
<keyword evidence="6" id="KW-0067">ATP-binding</keyword>
<keyword evidence="3 10" id="KW-0808">Transferase</keyword>
<evidence type="ECO:0000313" key="10">
    <source>
        <dbReference type="EMBL" id="MFC4853436.1"/>
    </source>
</evidence>
<feature type="region of interest" description="Disordered" evidence="7">
    <location>
        <begin position="296"/>
        <end position="343"/>
    </location>
</feature>
<accession>A0ABV9RY92</accession>
<dbReference type="SUPFAM" id="SSF56112">
    <property type="entry name" value="Protein kinase-like (PK-like)"/>
    <property type="match status" value="1"/>
</dbReference>
<dbReference type="Gene3D" id="3.30.200.20">
    <property type="entry name" value="Phosphorylase Kinase, domain 1"/>
    <property type="match status" value="1"/>
</dbReference>